<proteinExistence type="predicted"/>
<sequence length="330" mass="38200">MSLFIRLCEKNTRIILTKIPNVTASFATTAKPVDIESTEFRVLNLKSKKVENTRKKTRRVEVPPPRANQMAVDQDWPSVWPGPKTFHPAVVPIPIRQGYSLRDQPPPDKYGNTELMKIPNFLHLSPPAVQRHCEALKKFCTEWPVGLETEDKCRKHFPLEVITSDYCYSSPTIREPLSRIVTLRVKLSSLSLNAHAKDKILRLVKDKYSPETDFITITADRCPTKKQNLEYAEYLLTALFHESWRVEDWESEKAEADMEYYDWDKNKSRTNLLTLHAWPNSPTDTDWECIPHVEEYKIAVSDLFNTGEDLHTVNKYKEAVKNVLNLKCEA</sequence>
<dbReference type="AlphaFoldDB" id="A0AAJ7FK24"/>
<organism evidence="2 3">
    <name type="scientific">Cephus cinctus</name>
    <name type="common">Wheat stem sawfly</name>
    <dbReference type="NCBI Taxonomy" id="211228"/>
    <lineage>
        <taxon>Eukaryota</taxon>
        <taxon>Metazoa</taxon>
        <taxon>Ecdysozoa</taxon>
        <taxon>Arthropoda</taxon>
        <taxon>Hexapoda</taxon>
        <taxon>Insecta</taxon>
        <taxon>Pterygota</taxon>
        <taxon>Neoptera</taxon>
        <taxon>Endopterygota</taxon>
        <taxon>Hymenoptera</taxon>
        <taxon>Cephoidea</taxon>
        <taxon>Cephidae</taxon>
        <taxon>Cephus</taxon>
    </lineage>
</organism>
<evidence type="ECO:0000259" key="1">
    <source>
        <dbReference type="Pfam" id="PF10213"/>
    </source>
</evidence>
<dbReference type="GO" id="GO:0005763">
    <property type="term" value="C:mitochondrial small ribosomal subunit"/>
    <property type="evidence" value="ECO:0007669"/>
    <property type="project" value="TreeGrafter"/>
</dbReference>
<dbReference type="CTD" id="60488"/>
<gene>
    <name evidence="3" type="primary">LOC107267980</name>
</gene>
<accession>A0AAJ7FK24</accession>
<dbReference type="GO" id="GO:0003735">
    <property type="term" value="F:structural constituent of ribosome"/>
    <property type="evidence" value="ECO:0007669"/>
    <property type="project" value="InterPro"/>
</dbReference>
<dbReference type="KEGG" id="ccin:107267980"/>
<dbReference type="GO" id="GO:0032543">
    <property type="term" value="P:mitochondrial translation"/>
    <property type="evidence" value="ECO:0007669"/>
    <property type="project" value="InterPro"/>
</dbReference>
<dbReference type="PANTHER" id="PTHR13490:SF0">
    <property type="entry name" value="SMALL RIBOSOMAL SUBUNIT PROTEIN MS35"/>
    <property type="match status" value="1"/>
</dbReference>
<evidence type="ECO:0000313" key="2">
    <source>
        <dbReference type="Proteomes" id="UP000694920"/>
    </source>
</evidence>
<feature type="domain" description="Small ribosomal subunit protein mS35 mitochondrial conserved" evidence="1">
    <location>
        <begin position="174"/>
        <end position="248"/>
    </location>
</feature>
<reference evidence="3" key="1">
    <citation type="submission" date="2025-08" db="UniProtKB">
        <authorList>
            <consortium name="RefSeq"/>
        </authorList>
    </citation>
    <scope>IDENTIFICATION</scope>
</reference>
<keyword evidence="3" id="KW-0687">Ribonucleoprotein</keyword>
<evidence type="ECO:0000313" key="3">
    <source>
        <dbReference type="RefSeq" id="XP_015595707.1"/>
    </source>
</evidence>
<dbReference type="PANTHER" id="PTHR13490">
    <property type="entry name" value="MITOCHONDRIAL 28S RIBOSOMAL PROTEIN S28"/>
    <property type="match status" value="1"/>
</dbReference>
<keyword evidence="2" id="KW-1185">Reference proteome</keyword>
<dbReference type="InterPro" id="IPR039848">
    <property type="entry name" value="Ribosomal_mS35_mt"/>
</dbReference>
<keyword evidence="3" id="KW-0689">Ribosomal protein</keyword>
<dbReference type="Pfam" id="PF10213">
    <property type="entry name" value="MRP-S28"/>
    <property type="match status" value="1"/>
</dbReference>
<dbReference type="InterPro" id="IPR019349">
    <property type="entry name" value="Ribosomal_mS35_mit"/>
</dbReference>
<protein>
    <submittedName>
        <fullName evidence="3">28S ribosomal protein S35, mitochondrial isoform X1</fullName>
    </submittedName>
</protein>
<name>A0AAJ7FK24_CEPCN</name>
<dbReference type="Proteomes" id="UP000694920">
    <property type="component" value="Unplaced"/>
</dbReference>
<dbReference type="RefSeq" id="XP_015595707.1">
    <property type="nucleotide sequence ID" value="XM_015740221.2"/>
</dbReference>
<dbReference type="GeneID" id="107267980"/>